<evidence type="ECO:0000256" key="4">
    <source>
        <dbReference type="HAMAP-Rule" id="MF_00622"/>
    </source>
</evidence>
<dbReference type="FunFam" id="3.30.230.70:FF:000017">
    <property type="entry name" value="Exosome complex component Rrp42"/>
    <property type="match status" value="1"/>
</dbReference>
<dbReference type="InterPro" id="IPR050590">
    <property type="entry name" value="Exosome_comp_Rrp42_subfam"/>
</dbReference>
<feature type="domain" description="Exoribonuclease phosphorolytic" evidence="5">
    <location>
        <begin position="32"/>
        <end position="167"/>
    </location>
</feature>
<dbReference type="GO" id="GO:0035925">
    <property type="term" value="F:mRNA 3'-UTR AU-rich region binding"/>
    <property type="evidence" value="ECO:0007669"/>
    <property type="project" value="TreeGrafter"/>
</dbReference>
<comment type="function">
    <text evidence="4">Non-catalytic component of the exosome, which is a complex involved in RNA degradation. Contributes to the structuring of the Rrp41 active site.</text>
</comment>
<comment type="similarity">
    <text evidence="4">Belongs to the RNase PH family. Rrp42 subfamily.</text>
</comment>
<dbReference type="PANTHER" id="PTHR11097">
    <property type="entry name" value="EXOSOME COMPLEX EXONUCLEASE RIBOSOMAL RNA PROCESSING PROTEIN"/>
    <property type="match status" value="1"/>
</dbReference>
<evidence type="ECO:0000313" key="7">
    <source>
        <dbReference type="EMBL" id="HIH69170.1"/>
    </source>
</evidence>
<dbReference type="InterPro" id="IPR027408">
    <property type="entry name" value="PNPase/RNase_PH_dom_sf"/>
</dbReference>
<dbReference type="HAMAP" id="MF_00622">
    <property type="entry name" value="Exosome_Rrp42"/>
    <property type="match status" value="1"/>
</dbReference>
<dbReference type="AlphaFoldDB" id="A0A832VZB3"/>
<dbReference type="InterPro" id="IPR001247">
    <property type="entry name" value="ExoRNase_PH_dom1"/>
</dbReference>
<accession>A0A832VZB3</accession>
<dbReference type="Pfam" id="PF03725">
    <property type="entry name" value="RNase_PH_C"/>
    <property type="match status" value="1"/>
</dbReference>
<dbReference type="Proteomes" id="UP000600363">
    <property type="component" value="Unassembled WGS sequence"/>
</dbReference>
<comment type="subcellular location">
    <subcellularLocation>
        <location evidence="1 4">Cytoplasm</location>
    </subcellularLocation>
</comment>
<dbReference type="EMBL" id="DUIH01000003">
    <property type="protein sequence ID" value="HIH69170.1"/>
    <property type="molecule type" value="Genomic_DNA"/>
</dbReference>
<evidence type="ECO:0000256" key="2">
    <source>
        <dbReference type="ARBA" id="ARBA00022490"/>
    </source>
</evidence>
<dbReference type="InterPro" id="IPR020568">
    <property type="entry name" value="Ribosomal_Su5_D2-typ_SF"/>
</dbReference>
<organism evidence="7 8">
    <name type="scientific">Methermicoccus shengliensis</name>
    <dbReference type="NCBI Taxonomy" id="660064"/>
    <lineage>
        <taxon>Archaea</taxon>
        <taxon>Methanobacteriati</taxon>
        <taxon>Methanobacteriota</taxon>
        <taxon>Stenosarchaea group</taxon>
        <taxon>Methanomicrobia</taxon>
        <taxon>Methanosarcinales</taxon>
        <taxon>Methermicoccaceae</taxon>
        <taxon>Methermicoccus</taxon>
    </lineage>
</organism>
<reference evidence="7" key="1">
    <citation type="journal article" date="2020" name="bioRxiv">
        <title>A rank-normalized archaeal taxonomy based on genome phylogeny resolves widespread incomplete and uneven classifications.</title>
        <authorList>
            <person name="Rinke C."/>
            <person name="Chuvochina M."/>
            <person name="Mussig A.J."/>
            <person name="Chaumeil P.-A."/>
            <person name="Waite D.W."/>
            <person name="Whitman W.B."/>
            <person name="Parks D.H."/>
            <person name="Hugenholtz P."/>
        </authorList>
    </citation>
    <scope>NUCLEOTIDE SEQUENCE</scope>
    <source>
        <strain evidence="7">UBA12518</strain>
    </source>
</reference>
<dbReference type="Gene3D" id="3.30.230.70">
    <property type="entry name" value="GHMP Kinase, N-terminal domain"/>
    <property type="match status" value="1"/>
</dbReference>
<dbReference type="PANTHER" id="PTHR11097:SF8">
    <property type="entry name" value="EXOSOME COMPLEX COMPONENT RRP42"/>
    <property type="match status" value="1"/>
</dbReference>
<dbReference type="NCBIfam" id="NF003282">
    <property type="entry name" value="PRK04282.1-1"/>
    <property type="match status" value="1"/>
</dbReference>
<feature type="domain" description="Exoribonuclease phosphorolytic" evidence="6">
    <location>
        <begin position="183"/>
        <end position="248"/>
    </location>
</feature>
<dbReference type="SUPFAM" id="SSF54211">
    <property type="entry name" value="Ribosomal protein S5 domain 2-like"/>
    <property type="match status" value="1"/>
</dbReference>
<evidence type="ECO:0000256" key="1">
    <source>
        <dbReference type="ARBA" id="ARBA00004496"/>
    </source>
</evidence>
<dbReference type="CDD" id="cd11365">
    <property type="entry name" value="RNase_PH_archRRP42"/>
    <property type="match status" value="1"/>
</dbReference>
<dbReference type="SUPFAM" id="SSF55666">
    <property type="entry name" value="Ribonuclease PH domain 2-like"/>
    <property type="match status" value="1"/>
</dbReference>
<proteinExistence type="inferred from homology"/>
<evidence type="ECO:0000313" key="8">
    <source>
        <dbReference type="Proteomes" id="UP000600363"/>
    </source>
</evidence>
<evidence type="ECO:0000259" key="6">
    <source>
        <dbReference type="Pfam" id="PF03725"/>
    </source>
</evidence>
<sequence length="266" mass="29035">MTSEEVMAELHKDYIHNLILQRRRVDGRAPDEYRQISIETGYVKKAEGSARVRLGDTQLVVGVKIQPGEPFPDTPDEGVIITNTELIPAASPYFEAGPPGEDAVELARVTDRGIRESGAIDLKKLCITPGEQVWIVFIDVHVLDDGGNIMDASELGAVAALIDARIPKERYGLGTDEPLPLRDVPISITFAEIAGELVVDPTYEEEQVAGCRLTIIVKSDGSITGMQKSGPGTLSPEQIRRAVELAIRKAEEIRSNENIREKLVSA</sequence>
<name>A0A832VZB3_9EURY</name>
<dbReference type="RefSeq" id="WP_042687634.1">
    <property type="nucleotide sequence ID" value="NZ_DUIH01000003.1"/>
</dbReference>
<dbReference type="GO" id="GO:0000177">
    <property type="term" value="C:cytoplasmic exosome (RNase complex)"/>
    <property type="evidence" value="ECO:0007669"/>
    <property type="project" value="TreeGrafter"/>
</dbReference>
<dbReference type="InterPro" id="IPR036345">
    <property type="entry name" value="ExoRNase_PH_dom2_sf"/>
</dbReference>
<protein>
    <recommendedName>
        <fullName evidence="4">Exosome complex component Rrp42</fullName>
    </recommendedName>
</protein>
<comment type="caution">
    <text evidence="7">The sequence shown here is derived from an EMBL/GenBank/DDBJ whole genome shotgun (WGS) entry which is preliminary data.</text>
</comment>
<evidence type="ECO:0000256" key="3">
    <source>
        <dbReference type="ARBA" id="ARBA00022835"/>
    </source>
</evidence>
<keyword evidence="3 4" id="KW-0271">Exosome</keyword>
<dbReference type="InterPro" id="IPR015847">
    <property type="entry name" value="ExoRNase_PH_dom2"/>
</dbReference>
<keyword evidence="2 4" id="KW-0963">Cytoplasm</keyword>
<comment type="subunit">
    <text evidence="4">Component of the archaeal exosome complex. Forms a hexameric ring-like arrangement composed of 3 Rrp41-Rrp42 heterodimers. The hexameric ring associates with a trimer of Rrp4 and/or Csl4 subunits.</text>
</comment>
<evidence type="ECO:0000259" key="5">
    <source>
        <dbReference type="Pfam" id="PF01138"/>
    </source>
</evidence>
<dbReference type="Pfam" id="PF01138">
    <property type="entry name" value="RNase_PH"/>
    <property type="match status" value="1"/>
</dbReference>
<dbReference type="GO" id="GO:0016075">
    <property type="term" value="P:rRNA catabolic process"/>
    <property type="evidence" value="ECO:0007669"/>
    <property type="project" value="TreeGrafter"/>
</dbReference>
<dbReference type="InterPro" id="IPR020869">
    <property type="entry name" value="Rrp42_archaea"/>
</dbReference>
<gene>
    <name evidence="4" type="primary">rrp42</name>
    <name evidence="7" type="ORF">HA299_00895</name>
</gene>